<dbReference type="Proteomes" id="UP000290958">
    <property type="component" value="Unassembled WGS sequence"/>
</dbReference>
<sequence>MAARARRIEEEAAMPANDSTDIVRQVEDNPALVLTDEQVFETYYAHVEQQALSVKVDLSTTAGRDRIRSTASEIARKKTTFDKTRKDLTEDYRRKTATINAVGKLVVDRFAALQLRVRQPLTDWEEREEARKAEADLILTNLRDAAIVRADETAEDVERRLERIRGINLNDELFGPRIEMAVDLRDDAVKALGEALARLKQQEADRAELERLRRVAREREEQEARERQEAEDRRAEEQRKAEEQRRADAAAEQARKDAEEAAARAHQEELNRIEREKQAEIDAANERARKAEEEAAAERKRIADEKAAAEAEARREAEAKAKREADQEHRTAVRRAAKEAIMSCGADEETARKIVLAIQAGEVPAVRIEF</sequence>
<feature type="region of interest" description="Disordered" evidence="1">
    <location>
        <begin position="217"/>
        <end position="337"/>
    </location>
</feature>
<gene>
    <name evidence="2" type="ORF">EQG66_07540</name>
</gene>
<protein>
    <recommendedName>
        <fullName evidence="4">DUF1351 domain-containing protein</fullName>
    </recommendedName>
</protein>
<dbReference type="RefSeq" id="WP_129403985.1">
    <property type="nucleotide sequence ID" value="NZ_SBKP01000006.1"/>
</dbReference>
<reference evidence="3" key="1">
    <citation type="submission" date="2019-01" db="EMBL/GenBank/DDBJ databases">
        <title>Cytophagaceae bacterium strain CAR-16.</title>
        <authorList>
            <person name="Chen W.-M."/>
        </authorList>
    </citation>
    <scope>NUCLEOTIDE SEQUENCE [LARGE SCALE GENOMIC DNA]</scope>
    <source>
        <strain evidence="3">CHR27</strain>
    </source>
</reference>
<evidence type="ECO:0000256" key="1">
    <source>
        <dbReference type="SAM" id="MobiDB-lite"/>
    </source>
</evidence>
<evidence type="ECO:0000313" key="2">
    <source>
        <dbReference type="EMBL" id="RXR28921.1"/>
    </source>
</evidence>
<proteinExistence type="predicted"/>
<dbReference type="EMBL" id="SBKP01000006">
    <property type="protein sequence ID" value="RXR28921.1"/>
    <property type="molecule type" value="Genomic_DNA"/>
</dbReference>
<organism evidence="2 3">
    <name type="scientific">Sphingobium fluviale</name>
    <dbReference type="NCBI Taxonomy" id="2506423"/>
    <lineage>
        <taxon>Bacteria</taxon>
        <taxon>Pseudomonadati</taxon>
        <taxon>Pseudomonadota</taxon>
        <taxon>Alphaproteobacteria</taxon>
        <taxon>Sphingomonadales</taxon>
        <taxon>Sphingomonadaceae</taxon>
        <taxon>Sphingobium</taxon>
    </lineage>
</organism>
<evidence type="ECO:0000313" key="3">
    <source>
        <dbReference type="Proteomes" id="UP000290958"/>
    </source>
</evidence>
<comment type="caution">
    <text evidence="2">The sequence shown here is derived from an EMBL/GenBank/DDBJ whole genome shotgun (WGS) entry which is preliminary data.</text>
</comment>
<name>A0A4Q1KGU6_9SPHN</name>
<feature type="compositionally biased region" description="Basic and acidic residues" evidence="1">
    <location>
        <begin position="217"/>
        <end position="331"/>
    </location>
</feature>
<evidence type="ECO:0008006" key="4">
    <source>
        <dbReference type="Google" id="ProtNLM"/>
    </source>
</evidence>
<keyword evidence="3" id="KW-1185">Reference proteome</keyword>
<accession>A0A4Q1KGU6</accession>
<dbReference type="AlphaFoldDB" id="A0A4Q1KGU6"/>
<dbReference type="OrthoDB" id="7032309at2"/>